<organism evidence="2 3">
    <name type="scientific">Euplotes crassus</name>
    <dbReference type="NCBI Taxonomy" id="5936"/>
    <lineage>
        <taxon>Eukaryota</taxon>
        <taxon>Sar</taxon>
        <taxon>Alveolata</taxon>
        <taxon>Ciliophora</taxon>
        <taxon>Intramacronucleata</taxon>
        <taxon>Spirotrichea</taxon>
        <taxon>Hypotrichia</taxon>
        <taxon>Euplotida</taxon>
        <taxon>Euplotidae</taxon>
        <taxon>Moneuplotes</taxon>
    </lineage>
</organism>
<accession>A0AAD1Y313</accession>
<comment type="caution">
    <text evidence="2">The sequence shown here is derived from an EMBL/GenBank/DDBJ whole genome shotgun (WGS) entry which is preliminary data.</text>
</comment>
<evidence type="ECO:0000313" key="2">
    <source>
        <dbReference type="EMBL" id="CAI2384478.1"/>
    </source>
</evidence>
<dbReference type="AlphaFoldDB" id="A0AAD1Y313"/>
<sequence>MINNLNIEESELNFDVDQVHQASHFSSDHYCPEIFQETGLLNFELELNNPFIFCDEFNPITNLEETNHLDRSNTGNLGSHSSSDSQLGNKSFCLDKKTTQESLLKKDLSTDLQVKDHEEIKTPPEQSKDAPKDASKKRWGRSQDKMLFKHIRKMEQHKQICMGEVFKLQTYNDCLHDESLQELSKSVGWKASAKKLLARIKSLWDTEFSCREVKQLKQILKRNYEYKGINLNEVIYHFPGKNMLTLEKMVDILVQKYKKKSLSIFKKL</sequence>
<evidence type="ECO:0000256" key="1">
    <source>
        <dbReference type="SAM" id="MobiDB-lite"/>
    </source>
</evidence>
<feature type="region of interest" description="Disordered" evidence="1">
    <location>
        <begin position="114"/>
        <end position="140"/>
    </location>
</feature>
<keyword evidence="3" id="KW-1185">Reference proteome</keyword>
<protein>
    <submittedName>
        <fullName evidence="2">Uncharacterized protein</fullName>
    </submittedName>
</protein>
<dbReference type="Proteomes" id="UP001295684">
    <property type="component" value="Unassembled WGS sequence"/>
</dbReference>
<gene>
    <name evidence="2" type="ORF">ECRASSUSDP1_LOCUS26008</name>
</gene>
<proteinExistence type="predicted"/>
<name>A0AAD1Y313_EUPCR</name>
<evidence type="ECO:0000313" key="3">
    <source>
        <dbReference type="Proteomes" id="UP001295684"/>
    </source>
</evidence>
<reference evidence="2" key="1">
    <citation type="submission" date="2023-07" db="EMBL/GenBank/DDBJ databases">
        <authorList>
            <consortium name="AG Swart"/>
            <person name="Singh M."/>
            <person name="Singh A."/>
            <person name="Seah K."/>
            <person name="Emmerich C."/>
        </authorList>
    </citation>
    <scope>NUCLEOTIDE SEQUENCE</scope>
    <source>
        <strain evidence="2">DP1</strain>
    </source>
</reference>
<dbReference type="EMBL" id="CAMPGE010026814">
    <property type="protein sequence ID" value="CAI2384478.1"/>
    <property type="molecule type" value="Genomic_DNA"/>
</dbReference>